<feature type="transmembrane region" description="Helical" evidence="2">
    <location>
        <begin position="82"/>
        <end position="115"/>
    </location>
</feature>
<feature type="region of interest" description="Disordered" evidence="1">
    <location>
        <begin position="1"/>
        <end position="24"/>
    </location>
</feature>
<accession>A0A5C6F6B9</accession>
<evidence type="ECO:0000256" key="1">
    <source>
        <dbReference type="SAM" id="MobiDB-lite"/>
    </source>
</evidence>
<proteinExistence type="predicted"/>
<feature type="transmembrane region" description="Helical" evidence="2">
    <location>
        <begin position="254"/>
        <end position="275"/>
    </location>
</feature>
<sequence>MAGDFSQTQPAAETLASEKPSTIHPPTGREVVAAGIWTFLADVLIFRCEGFTGPALFLAAVPILFFGLFPKMLRRTSAKWTICFLAVVVARLIWSGSGLTIFSGIVLVIAISMVAAGSVPLVLEGIVLASRAFFDGALSLGRFHLSKHLGRGGKLPSGSLSVLLPMVAAGVFGSIFVFANPDLLDRVSKNLFDLGSHLVNWLTGFSVWEIPFCITALLVGVGLMRPALPMIRFGSLGTSDATVRSSSHSQWYSAFRNTLVTVIGLFVAYLGFEWMTLWKREFPAGFYYAGYAHQGAAWLTFALALATGMLSLIFRGSILNDPRLDSLRKLAWIWSGANLLLAAAVYNRLLIYVGYNGMTRMRTVGFLYHAGCRRFCIGALQDRPTEEFLVAVAITVDCVHVDRDRIQCLSRRLRCTSIQRGACVQWLFKTVCDDRGEAHRERRHIAAIGIGRLSRSHHS</sequence>
<feature type="transmembrane region" description="Helical" evidence="2">
    <location>
        <begin position="51"/>
        <end position="70"/>
    </location>
</feature>
<keyword evidence="2" id="KW-0812">Transmembrane</keyword>
<feature type="transmembrane region" description="Helical" evidence="2">
    <location>
        <begin position="330"/>
        <end position="355"/>
    </location>
</feature>
<evidence type="ECO:0000313" key="3">
    <source>
        <dbReference type="EMBL" id="TWU56785.1"/>
    </source>
</evidence>
<dbReference type="EMBL" id="SJPW01000003">
    <property type="protein sequence ID" value="TWU56785.1"/>
    <property type="molecule type" value="Genomic_DNA"/>
</dbReference>
<keyword evidence="4" id="KW-1185">Reference proteome</keyword>
<dbReference type="Pfam" id="PF13687">
    <property type="entry name" value="DUF4153"/>
    <property type="match status" value="1"/>
</dbReference>
<feature type="transmembrane region" description="Helical" evidence="2">
    <location>
        <begin position="199"/>
        <end position="223"/>
    </location>
</feature>
<protein>
    <submittedName>
        <fullName evidence="3">Uncharacterized protein</fullName>
    </submittedName>
</protein>
<keyword evidence="2" id="KW-1133">Transmembrane helix</keyword>
<feature type="transmembrane region" description="Helical" evidence="2">
    <location>
        <begin position="160"/>
        <end position="179"/>
    </location>
</feature>
<dbReference type="AlphaFoldDB" id="A0A5C6F6B9"/>
<feature type="transmembrane region" description="Helical" evidence="2">
    <location>
        <begin position="295"/>
        <end position="318"/>
    </location>
</feature>
<comment type="caution">
    <text evidence="3">The sequence shown here is derived from an EMBL/GenBank/DDBJ whole genome shotgun (WGS) entry which is preliminary data.</text>
</comment>
<evidence type="ECO:0000256" key="2">
    <source>
        <dbReference type="SAM" id="Phobius"/>
    </source>
</evidence>
<name>A0A5C6F6B9_9BACT</name>
<reference evidence="3 4" key="1">
    <citation type="submission" date="2019-02" db="EMBL/GenBank/DDBJ databases">
        <title>Deep-cultivation of Planctomycetes and their phenomic and genomic characterization uncovers novel biology.</title>
        <authorList>
            <person name="Wiegand S."/>
            <person name="Jogler M."/>
            <person name="Boedeker C."/>
            <person name="Pinto D."/>
            <person name="Vollmers J."/>
            <person name="Rivas-Marin E."/>
            <person name="Kohn T."/>
            <person name="Peeters S.H."/>
            <person name="Heuer A."/>
            <person name="Rast P."/>
            <person name="Oberbeckmann S."/>
            <person name="Bunk B."/>
            <person name="Jeske O."/>
            <person name="Meyerdierks A."/>
            <person name="Storesund J.E."/>
            <person name="Kallscheuer N."/>
            <person name="Luecker S."/>
            <person name="Lage O.M."/>
            <person name="Pohl T."/>
            <person name="Merkel B.J."/>
            <person name="Hornburger P."/>
            <person name="Mueller R.-W."/>
            <person name="Bruemmer F."/>
            <person name="Labrenz M."/>
            <person name="Spormann A.M."/>
            <person name="Op Den Camp H."/>
            <person name="Overmann J."/>
            <person name="Amann R."/>
            <person name="Jetten M.S.M."/>
            <person name="Mascher T."/>
            <person name="Medema M.H."/>
            <person name="Devos D.P."/>
            <person name="Kaster A.-K."/>
            <person name="Ovreas L."/>
            <person name="Rohde M."/>
            <person name="Galperin M.Y."/>
            <person name="Jogler C."/>
        </authorList>
    </citation>
    <scope>NUCLEOTIDE SEQUENCE [LARGE SCALE GENOMIC DNA]</scope>
    <source>
        <strain evidence="3 4">Poly51</strain>
    </source>
</reference>
<organism evidence="3 4">
    <name type="scientific">Rubripirellula tenax</name>
    <dbReference type="NCBI Taxonomy" id="2528015"/>
    <lineage>
        <taxon>Bacteria</taxon>
        <taxon>Pseudomonadati</taxon>
        <taxon>Planctomycetota</taxon>
        <taxon>Planctomycetia</taxon>
        <taxon>Pirellulales</taxon>
        <taxon>Pirellulaceae</taxon>
        <taxon>Rubripirellula</taxon>
    </lineage>
</organism>
<evidence type="ECO:0000313" key="4">
    <source>
        <dbReference type="Proteomes" id="UP000318288"/>
    </source>
</evidence>
<dbReference type="OrthoDB" id="230726at2"/>
<feature type="compositionally biased region" description="Polar residues" evidence="1">
    <location>
        <begin position="1"/>
        <end position="11"/>
    </location>
</feature>
<keyword evidence="2" id="KW-0472">Membrane</keyword>
<gene>
    <name evidence="3" type="ORF">Poly51_27020</name>
</gene>
<dbReference type="InterPro" id="IPR025291">
    <property type="entry name" value="DUF4153"/>
</dbReference>
<dbReference type="Proteomes" id="UP000318288">
    <property type="component" value="Unassembled WGS sequence"/>
</dbReference>